<dbReference type="GO" id="GO:0033939">
    <property type="term" value="F:xylan alpha-1,2-glucuronosidase activity"/>
    <property type="evidence" value="ECO:0007669"/>
    <property type="project" value="UniProtKB-EC"/>
</dbReference>
<dbReference type="GO" id="GO:0046559">
    <property type="term" value="F:alpha-glucuronidase activity"/>
    <property type="evidence" value="ECO:0007669"/>
    <property type="project" value="InterPro"/>
</dbReference>
<feature type="active site" description="Proton donor" evidence="7">
    <location>
        <position position="269"/>
    </location>
</feature>
<dbReference type="InterPro" id="IPR017853">
    <property type="entry name" value="GH"/>
</dbReference>
<dbReference type="SUPFAM" id="SSF55545">
    <property type="entry name" value="beta-N-acetylhexosaminidase-like domain"/>
    <property type="match status" value="1"/>
</dbReference>
<dbReference type="InterPro" id="IPR011395">
    <property type="entry name" value="Glyco_hydro_67_aGlcAse"/>
</dbReference>
<feature type="domain" description="Glycosyl hydrolase family 67 catalytic" evidence="11">
    <location>
        <begin position="112"/>
        <end position="436"/>
    </location>
</feature>
<dbReference type="PANTHER" id="PTHR39207:SF1">
    <property type="entry name" value="ALPHA-GLUCURONIDASE A"/>
    <property type="match status" value="1"/>
</dbReference>
<feature type="domain" description="Glycosyl hydrolase family 67 C-terminal" evidence="10">
    <location>
        <begin position="437"/>
        <end position="658"/>
    </location>
</feature>
<comment type="similarity">
    <text evidence="1 8">Belongs to the glycosyl hydrolase 67 family.</text>
</comment>
<dbReference type="Gene3D" id="3.20.20.80">
    <property type="entry name" value="Glycosidases"/>
    <property type="match status" value="1"/>
</dbReference>
<evidence type="ECO:0000256" key="4">
    <source>
        <dbReference type="ARBA" id="ARBA00023277"/>
    </source>
</evidence>
<organism evidence="12 13">
    <name type="scientific">Butyrivibrio proteoclasticus</name>
    <dbReference type="NCBI Taxonomy" id="43305"/>
    <lineage>
        <taxon>Bacteria</taxon>
        <taxon>Bacillati</taxon>
        <taxon>Bacillota</taxon>
        <taxon>Clostridia</taxon>
        <taxon>Lachnospirales</taxon>
        <taxon>Lachnospiraceae</taxon>
        <taxon>Butyrivibrio</taxon>
    </lineage>
</organism>
<protein>
    <recommendedName>
        <fullName evidence="8">Xylan alpha-1,2-glucuronidase</fullName>
        <ecNumber evidence="8">3.2.1.131</ecNumber>
    </recommendedName>
</protein>
<feature type="active site" description="Proton acceptor" evidence="7">
    <location>
        <position position="376"/>
    </location>
</feature>
<feature type="domain" description="Alpha glucuronidase N-terminal" evidence="9">
    <location>
        <begin position="9"/>
        <end position="106"/>
    </location>
</feature>
<keyword evidence="13" id="KW-1185">Reference proteome</keyword>
<evidence type="ECO:0000256" key="8">
    <source>
        <dbReference type="RuleBase" id="RU361198"/>
    </source>
</evidence>
<keyword evidence="5 8" id="KW-0326">Glycosidase</keyword>
<dbReference type="InterPro" id="IPR029018">
    <property type="entry name" value="Hex-like_dom2"/>
</dbReference>
<keyword evidence="2 8" id="KW-0858">Xylan degradation</keyword>
<proteinExistence type="inferred from homology"/>
<dbReference type="GO" id="GO:0005576">
    <property type="term" value="C:extracellular region"/>
    <property type="evidence" value="ECO:0007669"/>
    <property type="project" value="InterPro"/>
</dbReference>
<dbReference type="Pfam" id="PF07488">
    <property type="entry name" value="Glyco_hydro_67M"/>
    <property type="match status" value="1"/>
</dbReference>
<name>A0A1I5SH21_9FIRM</name>
<dbReference type="InterPro" id="IPR011100">
    <property type="entry name" value="Glyco_hydro_67_cat"/>
</dbReference>
<dbReference type="GO" id="GO:0045493">
    <property type="term" value="P:xylan catabolic process"/>
    <property type="evidence" value="ECO:0007669"/>
    <property type="project" value="UniProtKB-KW"/>
</dbReference>
<dbReference type="RefSeq" id="WP_074885463.1">
    <property type="nucleotide sequence ID" value="NZ_FOXO01000006.1"/>
</dbReference>
<feature type="active site" description="Proton acceptor" evidence="7">
    <location>
        <position position="348"/>
    </location>
</feature>
<comment type="subunit">
    <text evidence="8">Homodimer.</text>
</comment>
<dbReference type="EC" id="3.2.1.131" evidence="8"/>
<evidence type="ECO:0000256" key="3">
    <source>
        <dbReference type="ARBA" id="ARBA00022801"/>
    </source>
</evidence>
<evidence type="ECO:0000256" key="1">
    <source>
        <dbReference type="ARBA" id="ARBA00008833"/>
    </source>
</evidence>
<evidence type="ECO:0000256" key="7">
    <source>
        <dbReference type="PIRSR" id="PIRSR029900-1"/>
    </source>
</evidence>
<evidence type="ECO:0000313" key="12">
    <source>
        <dbReference type="EMBL" id="SFP70013.1"/>
    </source>
</evidence>
<evidence type="ECO:0000256" key="6">
    <source>
        <dbReference type="ARBA" id="ARBA00023326"/>
    </source>
</evidence>
<dbReference type="OrthoDB" id="339499at2"/>
<evidence type="ECO:0000256" key="2">
    <source>
        <dbReference type="ARBA" id="ARBA00022651"/>
    </source>
</evidence>
<reference evidence="13" key="1">
    <citation type="submission" date="2016-10" db="EMBL/GenBank/DDBJ databases">
        <authorList>
            <person name="Varghese N."/>
            <person name="Submissions S."/>
        </authorList>
    </citation>
    <scope>NUCLEOTIDE SEQUENCE [LARGE SCALE GENOMIC DNA]</scope>
    <source>
        <strain evidence="13">P18</strain>
    </source>
</reference>
<dbReference type="Pfam" id="PF03648">
    <property type="entry name" value="Glyco_hydro_67N"/>
    <property type="match status" value="1"/>
</dbReference>
<dbReference type="InterPro" id="IPR005154">
    <property type="entry name" value="Glyco_hydro_67_aGlcAse_N"/>
</dbReference>
<dbReference type="InterPro" id="IPR037054">
    <property type="entry name" value="A-glucoronidase_C_sf"/>
</dbReference>
<accession>A0A1I5SH21</accession>
<dbReference type="PANTHER" id="PTHR39207">
    <property type="entry name" value="ALPHA-GLUCURONIDASE A"/>
    <property type="match status" value="1"/>
</dbReference>
<evidence type="ECO:0000313" key="13">
    <source>
        <dbReference type="Proteomes" id="UP000182624"/>
    </source>
</evidence>
<keyword evidence="3 8" id="KW-0378">Hydrolase</keyword>
<dbReference type="Pfam" id="PF07477">
    <property type="entry name" value="Glyco_hydro_67C"/>
    <property type="match status" value="1"/>
</dbReference>
<dbReference type="Proteomes" id="UP000182624">
    <property type="component" value="Unassembled WGS sequence"/>
</dbReference>
<dbReference type="PIRSF" id="PIRSF029900">
    <property type="entry name" value="Alpha-glucuronds"/>
    <property type="match status" value="1"/>
</dbReference>
<evidence type="ECO:0000256" key="5">
    <source>
        <dbReference type="ARBA" id="ARBA00023295"/>
    </source>
</evidence>
<dbReference type="Gene3D" id="3.90.1330.10">
    <property type="entry name" value="Alpha-glucuronidase, C-terminal domain"/>
    <property type="match status" value="1"/>
</dbReference>
<evidence type="ECO:0000259" key="9">
    <source>
        <dbReference type="Pfam" id="PF03648"/>
    </source>
</evidence>
<dbReference type="SUPFAM" id="SSF51445">
    <property type="entry name" value="(Trans)glycosidases"/>
    <property type="match status" value="1"/>
</dbReference>
<sequence length="661" mass="75133">MGNKEWTQLWLGYKNVSNDNKTVSCEVVGFNKDSQVIKSALCELKSGLKGILSDEVVDNAGSYDIALTIKKVDAIAKEGFKLESDTSSVSILASDDNGALYGAFELLRQLSCGKKLSEVNVEKTPSNPLRMMNHWDNMDGSIERGYSGQSFFFENKEIVVDERTRDYARFMASVGINGVVINNVNVKDAATYLITDRYFDKVKELSEVFADYGIKTYLSLNFAAPIELGGLEVCDPLDEKVIGWWKEKAKEVFGKLPHLGGFLVKADSEGRPGPFTYGRTQADGANMLGDVVAPYGGIIIWRCFVYNCTQDWRDYKTDRARAGYDYFKDFDGAYHDNVILQIKNGPMDFQIREPISPLIGGLTKTNQMLEVQIAQEYTGHQIDLCYLMPMFKEVLGFKTYCQKENDTVADVVSGRAFGNKLAGMAAVINTGNDKNWTGNYLAAANLYGFGRLSFDTELSSEEIAREWIRLTFALEKVDEDKLTDMLLRSREIYEKYTSPLGIGWMVTPHDHYGPSVDGYEYSRWGTYHRADHLGIGVDRSDKGTGYAQQYYKENAEKYNDPEKCPEELLLFFHHIPYTWKLKTGKTLIQHIYDSHFEGEAEAEQLFETWKSLEGKVPSEVFENVSHRFELQIYNAKEWRDQVNSYFYRKSGISDQKGRKIY</sequence>
<gene>
    <name evidence="12" type="ORF">SAMN04487928_10671</name>
</gene>
<dbReference type="AlphaFoldDB" id="A0A1I5SH21"/>
<dbReference type="EMBL" id="FOXO01000006">
    <property type="protein sequence ID" value="SFP70013.1"/>
    <property type="molecule type" value="Genomic_DNA"/>
</dbReference>
<keyword evidence="6 8" id="KW-0624">Polysaccharide degradation</keyword>
<evidence type="ECO:0000259" key="10">
    <source>
        <dbReference type="Pfam" id="PF07477"/>
    </source>
</evidence>
<dbReference type="InterPro" id="IPR011099">
    <property type="entry name" value="Glyco_hydro_67_C"/>
</dbReference>
<evidence type="ECO:0000259" key="11">
    <source>
        <dbReference type="Pfam" id="PF07488"/>
    </source>
</evidence>
<dbReference type="Gene3D" id="3.30.379.10">
    <property type="entry name" value="Chitobiase/beta-hexosaminidase domain 2-like"/>
    <property type="match status" value="1"/>
</dbReference>
<comment type="catalytic activity">
    <reaction evidence="8">
        <text>Hydrolysis of (1-&gt;2)-alpha-D-(4-O-methyl)glucuronosyl links in the main chain of hardwood xylans.</text>
        <dbReference type="EC" id="3.2.1.131"/>
    </reaction>
</comment>
<keyword evidence="4 8" id="KW-0119">Carbohydrate metabolism</keyword>